<evidence type="ECO:0000256" key="5">
    <source>
        <dbReference type="ARBA" id="ARBA00023136"/>
    </source>
</evidence>
<sequence length="118" mass="13216">MAGFKHVALHFLHTLSILLYNVLVSQGLGLVIEAMVMDQKSTTILGSIIMLSFKLARGYYVQHVPSFIAWIKYRSITYNSYKLLIGSRFKPNETYPCGGYGKAIDTCLSSEVEENNSC</sequence>
<dbReference type="InterPro" id="IPR050352">
    <property type="entry name" value="ABCG_transporters"/>
</dbReference>
<proteinExistence type="predicted"/>
<evidence type="ECO:0000256" key="2">
    <source>
        <dbReference type="ARBA" id="ARBA00022448"/>
    </source>
</evidence>
<feature type="chain" id="PRO_5043327354" evidence="6">
    <location>
        <begin position="28"/>
        <end position="118"/>
    </location>
</feature>
<keyword evidence="3" id="KW-0812">Transmembrane</keyword>
<dbReference type="EMBL" id="BPVZ01000046">
    <property type="protein sequence ID" value="GKV16611.1"/>
    <property type="molecule type" value="Genomic_DNA"/>
</dbReference>
<keyword evidence="5" id="KW-0472">Membrane</keyword>
<keyword evidence="6" id="KW-0732">Signal</keyword>
<dbReference type="PANTHER" id="PTHR48041">
    <property type="entry name" value="ABC TRANSPORTER G FAMILY MEMBER 28"/>
    <property type="match status" value="1"/>
</dbReference>
<organism evidence="7 8">
    <name type="scientific">Rubroshorea leprosula</name>
    <dbReference type="NCBI Taxonomy" id="152421"/>
    <lineage>
        <taxon>Eukaryota</taxon>
        <taxon>Viridiplantae</taxon>
        <taxon>Streptophyta</taxon>
        <taxon>Embryophyta</taxon>
        <taxon>Tracheophyta</taxon>
        <taxon>Spermatophyta</taxon>
        <taxon>Magnoliopsida</taxon>
        <taxon>eudicotyledons</taxon>
        <taxon>Gunneridae</taxon>
        <taxon>Pentapetalae</taxon>
        <taxon>rosids</taxon>
        <taxon>malvids</taxon>
        <taxon>Malvales</taxon>
        <taxon>Dipterocarpaceae</taxon>
        <taxon>Rubroshorea</taxon>
    </lineage>
</organism>
<evidence type="ECO:0000313" key="8">
    <source>
        <dbReference type="Proteomes" id="UP001054252"/>
    </source>
</evidence>
<dbReference type="GO" id="GO:0005886">
    <property type="term" value="C:plasma membrane"/>
    <property type="evidence" value="ECO:0007669"/>
    <property type="project" value="TreeGrafter"/>
</dbReference>
<dbReference type="AlphaFoldDB" id="A0AAV5JV82"/>
<evidence type="ECO:0000256" key="3">
    <source>
        <dbReference type="ARBA" id="ARBA00022692"/>
    </source>
</evidence>
<dbReference type="Proteomes" id="UP001054252">
    <property type="component" value="Unassembled WGS sequence"/>
</dbReference>
<dbReference type="GO" id="GO:0042626">
    <property type="term" value="F:ATPase-coupled transmembrane transporter activity"/>
    <property type="evidence" value="ECO:0007669"/>
    <property type="project" value="TreeGrafter"/>
</dbReference>
<comment type="subcellular location">
    <subcellularLocation>
        <location evidence="1">Membrane</location>
        <topology evidence="1">Multi-pass membrane protein</topology>
    </subcellularLocation>
</comment>
<evidence type="ECO:0000313" key="7">
    <source>
        <dbReference type="EMBL" id="GKV16611.1"/>
    </source>
</evidence>
<protein>
    <submittedName>
        <fullName evidence="7">Uncharacterized protein</fullName>
    </submittedName>
</protein>
<gene>
    <name evidence="7" type="ORF">SLEP1_g27231</name>
</gene>
<feature type="signal peptide" evidence="6">
    <location>
        <begin position="1"/>
        <end position="27"/>
    </location>
</feature>
<name>A0AAV5JV82_9ROSI</name>
<reference evidence="7 8" key="1">
    <citation type="journal article" date="2021" name="Commun. Biol.">
        <title>The genome of Shorea leprosula (Dipterocarpaceae) highlights the ecological relevance of drought in aseasonal tropical rainforests.</title>
        <authorList>
            <person name="Ng K.K.S."/>
            <person name="Kobayashi M.J."/>
            <person name="Fawcett J.A."/>
            <person name="Hatakeyama M."/>
            <person name="Paape T."/>
            <person name="Ng C.H."/>
            <person name="Ang C.C."/>
            <person name="Tnah L.H."/>
            <person name="Lee C.T."/>
            <person name="Nishiyama T."/>
            <person name="Sese J."/>
            <person name="O'Brien M.J."/>
            <person name="Copetti D."/>
            <person name="Mohd Noor M.I."/>
            <person name="Ong R.C."/>
            <person name="Putra M."/>
            <person name="Sireger I.Z."/>
            <person name="Indrioko S."/>
            <person name="Kosugi Y."/>
            <person name="Izuno A."/>
            <person name="Isagi Y."/>
            <person name="Lee S.L."/>
            <person name="Shimizu K.K."/>
        </authorList>
    </citation>
    <scope>NUCLEOTIDE SEQUENCE [LARGE SCALE GENOMIC DNA]</scope>
    <source>
        <strain evidence="7">214</strain>
    </source>
</reference>
<accession>A0AAV5JV82</accession>
<dbReference type="PANTHER" id="PTHR48041:SF22">
    <property type="entry name" value="ABC TRANSPORTER G FAMILY MEMBER 9"/>
    <property type="match status" value="1"/>
</dbReference>
<evidence type="ECO:0000256" key="6">
    <source>
        <dbReference type="SAM" id="SignalP"/>
    </source>
</evidence>
<comment type="caution">
    <text evidence="7">The sequence shown here is derived from an EMBL/GenBank/DDBJ whole genome shotgun (WGS) entry which is preliminary data.</text>
</comment>
<evidence type="ECO:0000256" key="4">
    <source>
        <dbReference type="ARBA" id="ARBA00022989"/>
    </source>
</evidence>
<evidence type="ECO:0000256" key="1">
    <source>
        <dbReference type="ARBA" id="ARBA00004141"/>
    </source>
</evidence>
<keyword evidence="4" id="KW-1133">Transmembrane helix</keyword>
<keyword evidence="2" id="KW-0813">Transport</keyword>
<keyword evidence="8" id="KW-1185">Reference proteome</keyword>